<feature type="region of interest" description="Disordered" evidence="1">
    <location>
        <begin position="234"/>
        <end position="254"/>
    </location>
</feature>
<comment type="caution">
    <text evidence="2">The sequence shown here is derived from an EMBL/GenBank/DDBJ whole genome shotgun (WGS) entry which is preliminary data.</text>
</comment>
<name>A0ABD1XJN5_9MARC</name>
<sequence length="254" mass="27839">MKIKQRWETMYREEMNGLSVVNQGVTDDIPDGHEKLRVKARNSKLSRTSVVQPKQESKMSVKHKDKKVRCLRRSTSEMTRVAEVACSTVPSLELTLEVTKASEFNLPDVGGCNSKEHVLASRSAVMPEFVAHDRLARDGESQTSVPTLQSVLSVLDETDRYISKYFRLRDPTRPSLTSTLGVSKEPGTSLEQSGIATRPSLTLTLGVSKEPGTSLEQSGIATRPSLTLTLGVSKEPGTSLEQSGNAVPQSQKKI</sequence>
<feature type="region of interest" description="Disordered" evidence="1">
    <location>
        <begin position="174"/>
        <end position="197"/>
    </location>
</feature>
<protein>
    <submittedName>
        <fullName evidence="2">Uncharacterized protein</fullName>
    </submittedName>
</protein>
<organism evidence="2 3">
    <name type="scientific">Riccia fluitans</name>
    <dbReference type="NCBI Taxonomy" id="41844"/>
    <lineage>
        <taxon>Eukaryota</taxon>
        <taxon>Viridiplantae</taxon>
        <taxon>Streptophyta</taxon>
        <taxon>Embryophyta</taxon>
        <taxon>Marchantiophyta</taxon>
        <taxon>Marchantiopsida</taxon>
        <taxon>Marchantiidae</taxon>
        <taxon>Marchantiales</taxon>
        <taxon>Ricciaceae</taxon>
        <taxon>Riccia</taxon>
    </lineage>
</organism>
<gene>
    <name evidence="2" type="ORF">R1flu_027486</name>
</gene>
<dbReference type="EMBL" id="JBHFFA010000008">
    <property type="protein sequence ID" value="KAL2608913.1"/>
    <property type="molecule type" value="Genomic_DNA"/>
</dbReference>
<proteinExistence type="predicted"/>
<evidence type="ECO:0000313" key="3">
    <source>
        <dbReference type="Proteomes" id="UP001605036"/>
    </source>
</evidence>
<dbReference type="AlphaFoldDB" id="A0ABD1XJN5"/>
<feature type="compositionally biased region" description="Polar residues" evidence="1">
    <location>
        <begin position="239"/>
        <end position="254"/>
    </location>
</feature>
<evidence type="ECO:0000313" key="2">
    <source>
        <dbReference type="EMBL" id="KAL2608913.1"/>
    </source>
</evidence>
<keyword evidence="3" id="KW-1185">Reference proteome</keyword>
<evidence type="ECO:0000256" key="1">
    <source>
        <dbReference type="SAM" id="MobiDB-lite"/>
    </source>
</evidence>
<reference evidence="2 3" key="1">
    <citation type="submission" date="2024-09" db="EMBL/GenBank/DDBJ databases">
        <title>Chromosome-scale assembly of Riccia fluitans.</title>
        <authorList>
            <person name="Paukszto L."/>
            <person name="Sawicki J."/>
            <person name="Karawczyk K."/>
            <person name="Piernik-Szablinska J."/>
            <person name="Szczecinska M."/>
            <person name="Mazdziarz M."/>
        </authorList>
    </citation>
    <scope>NUCLEOTIDE SEQUENCE [LARGE SCALE GENOMIC DNA]</scope>
    <source>
        <strain evidence="2">Rf_01</strain>
        <tissue evidence="2">Aerial parts of the thallus</tissue>
    </source>
</reference>
<dbReference type="Proteomes" id="UP001605036">
    <property type="component" value="Unassembled WGS sequence"/>
</dbReference>
<accession>A0ABD1XJN5</accession>